<dbReference type="AlphaFoldDB" id="A0A383B636"/>
<sequence length="188" mass="20977">MSIVKDEKELEYWSDQKLLEEAQTPTGRMPLFLIHTQIEKRKNYRASANARKETPATTIYEEDVAEFGGGGLGSMQQQMPMSPPPNQQMPPPQQMPMSAAPPQAGMSVAPMARGGLIRAEEGVHLPRKDLPTIGEGYRGTERGNLTRKQIEELEKKIRSYKTNLKLSPFENVRKARNMSGGGVIRAQN</sequence>
<evidence type="ECO:0000313" key="2">
    <source>
        <dbReference type="EMBL" id="SVE15283.1"/>
    </source>
</evidence>
<organism evidence="2">
    <name type="scientific">marine metagenome</name>
    <dbReference type="NCBI Taxonomy" id="408172"/>
    <lineage>
        <taxon>unclassified sequences</taxon>
        <taxon>metagenomes</taxon>
        <taxon>ecological metagenomes</taxon>
    </lineage>
</organism>
<proteinExistence type="predicted"/>
<accession>A0A383B636</accession>
<name>A0A383B636_9ZZZZ</name>
<feature type="region of interest" description="Disordered" evidence="1">
    <location>
        <begin position="75"/>
        <end position="104"/>
    </location>
</feature>
<evidence type="ECO:0000256" key="1">
    <source>
        <dbReference type="SAM" id="MobiDB-lite"/>
    </source>
</evidence>
<dbReference type="EMBL" id="UINC01197677">
    <property type="protein sequence ID" value="SVE15283.1"/>
    <property type="molecule type" value="Genomic_DNA"/>
</dbReference>
<feature type="compositionally biased region" description="Low complexity" evidence="1">
    <location>
        <begin position="95"/>
        <end position="104"/>
    </location>
</feature>
<gene>
    <name evidence="2" type="ORF">METZ01_LOCUS468137</name>
</gene>
<feature type="compositionally biased region" description="Pro residues" evidence="1">
    <location>
        <begin position="81"/>
        <end position="94"/>
    </location>
</feature>
<feature type="non-terminal residue" evidence="2">
    <location>
        <position position="188"/>
    </location>
</feature>
<reference evidence="2" key="1">
    <citation type="submission" date="2018-05" db="EMBL/GenBank/DDBJ databases">
        <authorList>
            <person name="Lanie J.A."/>
            <person name="Ng W.-L."/>
            <person name="Kazmierczak K.M."/>
            <person name="Andrzejewski T.M."/>
            <person name="Davidsen T.M."/>
            <person name="Wayne K.J."/>
            <person name="Tettelin H."/>
            <person name="Glass J.I."/>
            <person name="Rusch D."/>
            <person name="Podicherti R."/>
            <person name="Tsui H.-C.T."/>
            <person name="Winkler M.E."/>
        </authorList>
    </citation>
    <scope>NUCLEOTIDE SEQUENCE</scope>
</reference>
<protein>
    <submittedName>
        <fullName evidence="2">Uncharacterized protein</fullName>
    </submittedName>
</protein>